<reference evidence="2 3" key="1">
    <citation type="submission" date="2014-06" db="EMBL/GenBank/DDBJ databases">
        <authorList>
            <consortium name="DOE Joint Genome Institute"/>
            <person name="Kuo A."/>
            <person name="Kohler A."/>
            <person name="Nagy L.G."/>
            <person name="Floudas D."/>
            <person name="Copeland A."/>
            <person name="Barry K.W."/>
            <person name="Cichocki N."/>
            <person name="Veneault-Fourrey C."/>
            <person name="LaButti K."/>
            <person name="Lindquist E.A."/>
            <person name="Lipzen A."/>
            <person name="Lundell T."/>
            <person name="Morin E."/>
            <person name="Murat C."/>
            <person name="Sun H."/>
            <person name="Tunlid A."/>
            <person name="Henrissat B."/>
            <person name="Grigoriev I.V."/>
            <person name="Hibbett D.S."/>
            <person name="Martin F."/>
            <person name="Nordberg H.P."/>
            <person name="Cantor M.N."/>
            <person name="Hua S.X."/>
        </authorList>
    </citation>
    <scope>NUCLEOTIDE SEQUENCE [LARGE SCALE GENOMIC DNA]</scope>
    <source>
        <strain evidence="2 3">ATCC 200175</strain>
    </source>
</reference>
<organism evidence="2 3">
    <name type="scientific">Paxillus involutus ATCC 200175</name>
    <dbReference type="NCBI Taxonomy" id="664439"/>
    <lineage>
        <taxon>Eukaryota</taxon>
        <taxon>Fungi</taxon>
        <taxon>Dikarya</taxon>
        <taxon>Basidiomycota</taxon>
        <taxon>Agaricomycotina</taxon>
        <taxon>Agaricomycetes</taxon>
        <taxon>Agaricomycetidae</taxon>
        <taxon>Boletales</taxon>
        <taxon>Paxilineae</taxon>
        <taxon>Paxillaceae</taxon>
        <taxon>Paxillus</taxon>
    </lineage>
</organism>
<evidence type="ECO:0000313" key="2">
    <source>
        <dbReference type="EMBL" id="KIJ09546.1"/>
    </source>
</evidence>
<reference evidence="3" key="2">
    <citation type="submission" date="2015-01" db="EMBL/GenBank/DDBJ databases">
        <title>Evolutionary Origins and Diversification of the Mycorrhizal Mutualists.</title>
        <authorList>
            <consortium name="DOE Joint Genome Institute"/>
            <consortium name="Mycorrhizal Genomics Consortium"/>
            <person name="Kohler A."/>
            <person name="Kuo A."/>
            <person name="Nagy L.G."/>
            <person name="Floudas D."/>
            <person name="Copeland A."/>
            <person name="Barry K.W."/>
            <person name="Cichocki N."/>
            <person name="Veneault-Fourrey C."/>
            <person name="LaButti K."/>
            <person name="Lindquist E.A."/>
            <person name="Lipzen A."/>
            <person name="Lundell T."/>
            <person name="Morin E."/>
            <person name="Murat C."/>
            <person name="Riley R."/>
            <person name="Ohm R."/>
            <person name="Sun H."/>
            <person name="Tunlid A."/>
            <person name="Henrissat B."/>
            <person name="Grigoriev I.V."/>
            <person name="Hibbett D.S."/>
            <person name="Martin F."/>
        </authorList>
    </citation>
    <scope>NUCLEOTIDE SEQUENCE [LARGE SCALE GENOMIC DNA]</scope>
    <source>
        <strain evidence="3">ATCC 200175</strain>
    </source>
</reference>
<dbReference type="Proteomes" id="UP000053647">
    <property type="component" value="Unassembled WGS sequence"/>
</dbReference>
<dbReference type="AlphaFoldDB" id="A0A0C9TQV0"/>
<keyword evidence="3" id="KW-1185">Reference proteome</keyword>
<dbReference type="OrthoDB" id="3239511at2759"/>
<accession>A0A0C9TQV0</accession>
<feature type="region of interest" description="Disordered" evidence="1">
    <location>
        <begin position="1"/>
        <end position="31"/>
    </location>
</feature>
<dbReference type="HOGENOM" id="CLU_160158_0_0_1"/>
<sequence length="103" mass="11675">MTSSRSHHSPSPEQPPDFKTEFHPRSNRPPLFHQQEEFGMQNVDQMAADNHPWRPFAEQGDYLFAEIALQAGLNASQVNGLLRLISHISQGKAKVTLRNEVDL</sequence>
<protein>
    <submittedName>
        <fullName evidence="2">Uncharacterized protein</fullName>
    </submittedName>
</protein>
<name>A0A0C9TQV0_PAXIN</name>
<dbReference type="EMBL" id="KN819452">
    <property type="protein sequence ID" value="KIJ09546.1"/>
    <property type="molecule type" value="Genomic_DNA"/>
</dbReference>
<evidence type="ECO:0000313" key="3">
    <source>
        <dbReference type="Proteomes" id="UP000053647"/>
    </source>
</evidence>
<evidence type="ECO:0000256" key="1">
    <source>
        <dbReference type="SAM" id="MobiDB-lite"/>
    </source>
</evidence>
<proteinExistence type="predicted"/>
<gene>
    <name evidence="2" type="ORF">PAXINDRAFT_87312</name>
</gene>